<keyword evidence="5 6" id="KW-0472">Membrane</keyword>
<feature type="transmembrane region" description="Helical" evidence="6">
    <location>
        <begin position="23"/>
        <end position="51"/>
    </location>
</feature>
<dbReference type="GO" id="GO:0022857">
    <property type="term" value="F:transmembrane transporter activity"/>
    <property type="evidence" value="ECO:0007669"/>
    <property type="project" value="InterPro"/>
</dbReference>
<dbReference type="RefSeq" id="WP_219505088.1">
    <property type="nucleotide sequence ID" value="NZ_JAHXDN010000004.1"/>
</dbReference>
<dbReference type="GO" id="GO:0005886">
    <property type="term" value="C:plasma membrane"/>
    <property type="evidence" value="ECO:0007669"/>
    <property type="project" value="UniProtKB-SubCell"/>
</dbReference>
<keyword evidence="3 6" id="KW-0812">Transmembrane</keyword>
<dbReference type="EMBL" id="JAHXDN010000004">
    <property type="protein sequence ID" value="MBW4709298.1"/>
    <property type="molecule type" value="Genomic_DNA"/>
</dbReference>
<dbReference type="InterPro" id="IPR001851">
    <property type="entry name" value="ABC_transp_permease"/>
</dbReference>
<evidence type="ECO:0000313" key="8">
    <source>
        <dbReference type="Proteomes" id="UP001138661"/>
    </source>
</evidence>
<protein>
    <submittedName>
        <fullName evidence="7">Uncharacterized protein</fullName>
    </submittedName>
</protein>
<accession>A0A9X1FYK3</accession>
<evidence type="ECO:0000256" key="5">
    <source>
        <dbReference type="ARBA" id="ARBA00023136"/>
    </source>
</evidence>
<evidence type="ECO:0000256" key="2">
    <source>
        <dbReference type="ARBA" id="ARBA00022475"/>
    </source>
</evidence>
<gene>
    <name evidence="7" type="ORF">KX928_16015</name>
</gene>
<evidence type="ECO:0000256" key="4">
    <source>
        <dbReference type="ARBA" id="ARBA00022989"/>
    </source>
</evidence>
<dbReference type="PANTHER" id="PTHR32196:SF72">
    <property type="entry name" value="RIBOSE IMPORT PERMEASE PROTEIN RBSC"/>
    <property type="match status" value="1"/>
</dbReference>
<sequence length="289" mass="30083">MCWLIYGIGKTEEAARLGGQPVFWYKVVTFSICGFTAGTVAIIYMAGLIIASPIAYIGFEFEPTAAVIIGGTSLGGGRGSVIGLLSDAFVIGVLDNALTLIGLSDFRRQMITGIVTMGALGVAWNIGGLSGHIGAPAVVSIDTVAAGECFNGACASCMVRGTRVQDAIALAVDRRFHGCRPVSTDHVAGAAKVAMHLIGLGHLRLTYHCGPQNTEVGRQRLQGFTAQFDAHRATDPFLFLGTGEGHSDDKGGEQIARDMNTSVPGQHSVAGYDDITLASLVVPCLTALA</sequence>
<comment type="caution">
    <text evidence="7">The sequence shown here is derived from an EMBL/GenBank/DDBJ whole genome shotgun (WGS) entry which is preliminary data.</text>
</comment>
<reference evidence="7" key="1">
    <citation type="submission" date="2021-07" db="EMBL/GenBank/DDBJ databases">
        <title>Roseobacter insulae sp. nov., isolated from a tidal flat.</title>
        <authorList>
            <person name="Park S."/>
            <person name="Yoon J.-H."/>
        </authorList>
    </citation>
    <scope>NUCLEOTIDE SEQUENCE</scope>
    <source>
        <strain evidence="7">YSTF-M11</strain>
    </source>
</reference>
<keyword evidence="2" id="KW-1003">Cell membrane</keyword>
<evidence type="ECO:0000256" key="1">
    <source>
        <dbReference type="ARBA" id="ARBA00004651"/>
    </source>
</evidence>
<name>A0A9X1FYK3_9RHOB</name>
<proteinExistence type="predicted"/>
<keyword evidence="4 6" id="KW-1133">Transmembrane helix</keyword>
<evidence type="ECO:0000313" key="7">
    <source>
        <dbReference type="EMBL" id="MBW4709298.1"/>
    </source>
</evidence>
<dbReference type="Proteomes" id="UP001138661">
    <property type="component" value="Unassembled WGS sequence"/>
</dbReference>
<dbReference type="AlphaFoldDB" id="A0A9X1FYK3"/>
<dbReference type="PANTHER" id="PTHR32196">
    <property type="entry name" value="ABC TRANSPORTER PERMEASE PROTEIN YPHD-RELATED-RELATED"/>
    <property type="match status" value="1"/>
</dbReference>
<evidence type="ECO:0000256" key="6">
    <source>
        <dbReference type="SAM" id="Phobius"/>
    </source>
</evidence>
<keyword evidence="8" id="KW-1185">Reference proteome</keyword>
<organism evidence="7 8">
    <name type="scientific">Roseobacter insulae</name>
    <dbReference type="NCBI Taxonomy" id="2859783"/>
    <lineage>
        <taxon>Bacteria</taxon>
        <taxon>Pseudomonadati</taxon>
        <taxon>Pseudomonadota</taxon>
        <taxon>Alphaproteobacteria</taxon>
        <taxon>Rhodobacterales</taxon>
        <taxon>Roseobacteraceae</taxon>
        <taxon>Roseobacter</taxon>
    </lineage>
</organism>
<dbReference type="Pfam" id="PF02653">
    <property type="entry name" value="BPD_transp_2"/>
    <property type="match status" value="1"/>
</dbReference>
<comment type="subcellular location">
    <subcellularLocation>
        <location evidence="1">Cell membrane</location>
        <topology evidence="1">Multi-pass membrane protein</topology>
    </subcellularLocation>
</comment>
<evidence type="ECO:0000256" key="3">
    <source>
        <dbReference type="ARBA" id="ARBA00022692"/>
    </source>
</evidence>